<organism evidence="1 2">
    <name type="scientific">Litorisediminicola beolgyonensis</name>
    <dbReference type="NCBI Taxonomy" id="1173614"/>
    <lineage>
        <taxon>Bacteria</taxon>
        <taxon>Pseudomonadati</taxon>
        <taxon>Pseudomonadota</taxon>
        <taxon>Alphaproteobacteria</taxon>
        <taxon>Rhodobacterales</taxon>
        <taxon>Paracoccaceae</taxon>
        <taxon>Litorisediminicola</taxon>
    </lineage>
</organism>
<comment type="caution">
    <text evidence="1">The sequence shown here is derived from an EMBL/GenBank/DDBJ whole genome shotgun (WGS) entry which is preliminary data.</text>
</comment>
<protein>
    <recommendedName>
        <fullName evidence="3">DUF2793 domain-containing protein</fullName>
    </recommendedName>
</protein>
<dbReference type="RefSeq" id="WP_386806244.1">
    <property type="nucleotide sequence ID" value="NZ_JBHTMU010000061.1"/>
</dbReference>
<dbReference type="EMBL" id="JBHTMU010000061">
    <property type="protein sequence ID" value="MFD1344667.1"/>
    <property type="molecule type" value="Genomic_DNA"/>
</dbReference>
<evidence type="ECO:0000313" key="1">
    <source>
        <dbReference type="EMBL" id="MFD1344667.1"/>
    </source>
</evidence>
<evidence type="ECO:0000313" key="2">
    <source>
        <dbReference type="Proteomes" id="UP001597135"/>
    </source>
</evidence>
<proteinExistence type="predicted"/>
<reference evidence="2" key="1">
    <citation type="journal article" date="2019" name="Int. J. Syst. Evol. Microbiol.">
        <title>The Global Catalogue of Microorganisms (GCM) 10K type strain sequencing project: providing services to taxonomists for standard genome sequencing and annotation.</title>
        <authorList>
            <consortium name="The Broad Institute Genomics Platform"/>
            <consortium name="The Broad Institute Genome Sequencing Center for Infectious Disease"/>
            <person name="Wu L."/>
            <person name="Ma J."/>
        </authorList>
    </citation>
    <scope>NUCLEOTIDE SEQUENCE [LARGE SCALE GENOMIC DNA]</scope>
    <source>
        <strain evidence="2">CCUG 62953</strain>
    </source>
</reference>
<name>A0ABW3ZNE6_9RHOB</name>
<dbReference type="Proteomes" id="UP001597135">
    <property type="component" value="Unassembled WGS sequence"/>
</dbReference>
<accession>A0ABW3ZNE6</accession>
<keyword evidence="2" id="KW-1185">Reference proteome</keyword>
<evidence type="ECO:0008006" key="3">
    <source>
        <dbReference type="Google" id="ProtNLM"/>
    </source>
</evidence>
<sequence length="174" mass="17672">PGWQGLDRATGTGLFWDGAAWTPLRAATTGLEGVGIGTGWDATNRLAVAGAASLFTHAGGGHRVTVNKAAPSETATLLFQTGWSGRAEIGLAGSDALSVKVSEDGTAWTEAVTVAGTGAVGIGVSAPQRSLHLGDVLRLEPGTAPTNPAAGDLYFDASLGTLRCHDGSTWRDLF</sequence>
<gene>
    <name evidence="1" type="ORF">ACFQ4E_19715</name>
</gene>
<feature type="non-terminal residue" evidence="1">
    <location>
        <position position="1"/>
    </location>
</feature>